<name>A0A387G1D5_9HYPH</name>
<dbReference type="OrthoDB" id="7334968at2"/>
<dbReference type="Pfam" id="PF00392">
    <property type="entry name" value="GntR"/>
    <property type="match status" value="1"/>
</dbReference>
<dbReference type="RefSeq" id="WP_120709254.1">
    <property type="nucleotide sequence ID" value="NZ_CP032697.1"/>
</dbReference>
<keyword evidence="5" id="KW-0614">Plasmid</keyword>
<dbReference type="SMART" id="SM00866">
    <property type="entry name" value="UTRA"/>
    <property type="match status" value="1"/>
</dbReference>
<dbReference type="EMBL" id="CP032697">
    <property type="protein sequence ID" value="AYG64363.1"/>
    <property type="molecule type" value="Genomic_DNA"/>
</dbReference>
<accession>A0A387G1D5</accession>
<keyword evidence="3" id="KW-0804">Transcription</keyword>
<dbReference type="Gene3D" id="1.10.10.10">
    <property type="entry name" value="Winged helix-like DNA-binding domain superfamily/Winged helix DNA-binding domain"/>
    <property type="match status" value="1"/>
</dbReference>
<evidence type="ECO:0000256" key="1">
    <source>
        <dbReference type="ARBA" id="ARBA00023015"/>
    </source>
</evidence>
<dbReference type="GO" id="GO:0045892">
    <property type="term" value="P:negative regulation of DNA-templated transcription"/>
    <property type="evidence" value="ECO:0007669"/>
    <property type="project" value="TreeGrafter"/>
</dbReference>
<evidence type="ECO:0000313" key="5">
    <source>
        <dbReference type="EMBL" id="AYG64363.1"/>
    </source>
</evidence>
<dbReference type="PANTHER" id="PTHR44846:SF1">
    <property type="entry name" value="MANNOSYL-D-GLYCERATE TRANSPORT_METABOLISM SYSTEM REPRESSOR MNGR-RELATED"/>
    <property type="match status" value="1"/>
</dbReference>
<dbReference type="InterPro" id="IPR036388">
    <property type="entry name" value="WH-like_DNA-bd_sf"/>
</dbReference>
<dbReference type="CDD" id="cd07377">
    <property type="entry name" value="WHTH_GntR"/>
    <property type="match status" value="1"/>
</dbReference>
<proteinExistence type="predicted"/>
<dbReference type="GO" id="GO:0003677">
    <property type="term" value="F:DNA binding"/>
    <property type="evidence" value="ECO:0007669"/>
    <property type="project" value="UniProtKB-KW"/>
</dbReference>
<protein>
    <submittedName>
        <fullName evidence="5">UTRA domain-containing protein</fullName>
    </submittedName>
</protein>
<keyword evidence="1" id="KW-0805">Transcription regulation</keyword>
<dbReference type="InterPro" id="IPR050679">
    <property type="entry name" value="Bact_HTH_transcr_reg"/>
</dbReference>
<dbReference type="InterPro" id="IPR036390">
    <property type="entry name" value="WH_DNA-bd_sf"/>
</dbReference>
<keyword evidence="6" id="KW-1185">Reference proteome</keyword>
<dbReference type="PRINTS" id="PR00035">
    <property type="entry name" value="HTHGNTR"/>
</dbReference>
<dbReference type="InterPro" id="IPR028978">
    <property type="entry name" value="Chorismate_lyase_/UTRA_dom_sf"/>
</dbReference>
<organism evidence="5 6">
    <name type="scientific">Rhizobium jaguaris</name>
    <dbReference type="NCBI Taxonomy" id="1312183"/>
    <lineage>
        <taxon>Bacteria</taxon>
        <taxon>Pseudomonadati</taxon>
        <taxon>Pseudomonadota</taxon>
        <taxon>Alphaproteobacteria</taxon>
        <taxon>Hyphomicrobiales</taxon>
        <taxon>Rhizobiaceae</taxon>
        <taxon>Rhizobium/Agrobacterium group</taxon>
        <taxon>Rhizobium</taxon>
    </lineage>
</organism>
<dbReference type="InterPro" id="IPR011663">
    <property type="entry name" value="UTRA"/>
</dbReference>
<gene>
    <name evidence="5" type="ORF">CCGE525_37065</name>
</gene>
<dbReference type="SUPFAM" id="SSF64288">
    <property type="entry name" value="Chorismate lyase-like"/>
    <property type="match status" value="1"/>
</dbReference>
<sequence>MTSKQAIWRVIGDALSEEILTGAFGPDGILPADTEVAKRFGVSRLTARKALASLQNKGLIRILHGKGAFVEHDIIQYRILRRETLLQNMLGDDGQPRRQLLSNRVEKASPEIADRLNILAGANVLVVDLLGFVGNRPLAISRSFLDAQRYGKFVEAMGEQADIERALLAYGIKSVKPTGVTMFARMPTSEEATLLDQSIARPVVQKECADLDDDGPIRYHVACYAADRIKFTFDGGNSRDSH</sequence>
<dbReference type="Gene3D" id="3.40.1410.10">
    <property type="entry name" value="Chorismate lyase-like"/>
    <property type="match status" value="1"/>
</dbReference>
<dbReference type="PROSITE" id="PS50949">
    <property type="entry name" value="HTH_GNTR"/>
    <property type="match status" value="1"/>
</dbReference>
<dbReference type="SMART" id="SM00345">
    <property type="entry name" value="HTH_GNTR"/>
    <property type="match status" value="1"/>
</dbReference>
<evidence type="ECO:0000313" key="6">
    <source>
        <dbReference type="Proteomes" id="UP000282195"/>
    </source>
</evidence>
<dbReference type="KEGG" id="rjg:CCGE525_37065"/>
<evidence type="ECO:0000256" key="3">
    <source>
        <dbReference type="ARBA" id="ARBA00023163"/>
    </source>
</evidence>
<reference evidence="5 6" key="1">
    <citation type="submission" date="2018-10" db="EMBL/GenBank/DDBJ databases">
        <title>Rhizobium etli, R. leguminosarum and a new Rhizobium genospecies from Phaseolus dumosus.</title>
        <authorList>
            <person name="Ramirez-Puebla S.T."/>
            <person name="Rogel-Hernandez M.A."/>
            <person name="Guerrero G."/>
            <person name="Ormeno-Orrillo E."/>
            <person name="Martinez-Romero J.C."/>
            <person name="Negrete-Yankelevich S."/>
            <person name="Martinez-Romero E."/>
        </authorList>
    </citation>
    <scope>NUCLEOTIDE SEQUENCE [LARGE SCALE GENOMIC DNA]</scope>
    <source>
        <strain evidence="5 6">CCGE525</strain>
        <plasmid evidence="6">prccge525a</plasmid>
    </source>
</reference>
<dbReference type="AlphaFoldDB" id="A0A387G1D5"/>
<dbReference type="SUPFAM" id="SSF46785">
    <property type="entry name" value="Winged helix' DNA-binding domain"/>
    <property type="match status" value="1"/>
</dbReference>
<geneLocation type="plasmid" evidence="6">
    <name>prccge525a</name>
</geneLocation>
<keyword evidence="2" id="KW-0238">DNA-binding</keyword>
<dbReference type="Pfam" id="PF07702">
    <property type="entry name" value="UTRA"/>
    <property type="match status" value="1"/>
</dbReference>
<feature type="domain" description="HTH gntR-type" evidence="4">
    <location>
        <begin position="5"/>
        <end position="73"/>
    </location>
</feature>
<dbReference type="PANTHER" id="PTHR44846">
    <property type="entry name" value="MANNOSYL-D-GLYCERATE TRANSPORT/METABOLISM SYSTEM REPRESSOR MNGR-RELATED"/>
    <property type="match status" value="1"/>
</dbReference>
<evidence type="ECO:0000259" key="4">
    <source>
        <dbReference type="PROSITE" id="PS50949"/>
    </source>
</evidence>
<evidence type="ECO:0000256" key="2">
    <source>
        <dbReference type="ARBA" id="ARBA00023125"/>
    </source>
</evidence>
<dbReference type="InterPro" id="IPR000524">
    <property type="entry name" value="Tscrpt_reg_HTH_GntR"/>
</dbReference>
<dbReference type="GO" id="GO:0003700">
    <property type="term" value="F:DNA-binding transcription factor activity"/>
    <property type="evidence" value="ECO:0007669"/>
    <property type="project" value="InterPro"/>
</dbReference>
<dbReference type="Proteomes" id="UP000282195">
    <property type="component" value="Plasmid pRCCGE525a"/>
</dbReference>